<keyword evidence="4" id="KW-1185">Reference proteome</keyword>
<dbReference type="SUPFAM" id="SSF55909">
    <property type="entry name" value="Pentein"/>
    <property type="match status" value="1"/>
</dbReference>
<sequence>MHRGRLRIVPLVALGILAGAGCASADGADSAEDVREEGAVSASLRTKNLPNWATEEELAIQRRSSVAPPSERALAEEAEAAPGSGYRVPAEYEPVSTVVMTWAAHTDVLRGISVAAAGAGANVWMVGGPSSISGVPAAKYRALNIDYDSIWSRDYGPVGIFEPTKSLGIVDTKYRHYSSRIADDAMSCKLATQFNAECHTTSLILDGGNYMTDGKGNAFLSSRVYNWNSSLSRAQVDSLLKSYLGASTIHILDYAATSGGAPADGTGHIDMFAKLIGDCKVVVAETTNAPYKAATDKAANYFANLACGSGRYQVTRVKGWSSSGTWYTYTNSLIVNKTVIIPFYNSNTENQAAVQAYKSALPDYNVVGVNSEATIVEGGSIHCITKEIPSTGAQ</sequence>
<feature type="signal peptide" evidence="2">
    <location>
        <begin position="1"/>
        <end position="25"/>
    </location>
</feature>
<gene>
    <name evidence="3" type="ORF">LVJ94_19110</name>
</gene>
<dbReference type="PANTHER" id="PTHR31377:SF0">
    <property type="entry name" value="AGMATINE DEIMINASE-RELATED"/>
    <property type="match status" value="1"/>
</dbReference>
<protein>
    <submittedName>
        <fullName evidence="3">Agmatine deiminase family protein</fullName>
    </submittedName>
</protein>
<evidence type="ECO:0000313" key="4">
    <source>
        <dbReference type="Proteomes" id="UP001374803"/>
    </source>
</evidence>
<keyword evidence="2" id="KW-0732">Signal</keyword>
<dbReference type="Gene3D" id="3.75.10.10">
    <property type="entry name" value="L-arginine/glycine Amidinotransferase, Chain A"/>
    <property type="match status" value="1"/>
</dbReference>
<feature type="chain" id="PRO_5046803027" evidence="2">
    <location>
        <begin position="26"/>
        <end position="394"/>
    </location>
</feature>
<dbReference type="Pfam" id="PF04371">
    <property type="entry name" value="PAD_porph"/>
    <property type="match status" value="1"/>
</dbReference>
<evidence type="ECO:0000313" key="3">
    <source>
        <dbReference type="EMBL" id="WXB09330.1"/>
    </source>
</evidence>
<accession>A0ABZ2LJK7</accession>
<name>A0ABZ2LJK7_9BACT</name>
<dbReference type="EMBL" id="CP089983">
    <property type="protein sequence ID" value="WXB09330.1"/>
    <property type="molecule type" value="Genomic_DNA"/>
</dbReference>
<dbReference type="PROSITE" id="PS51257">
    <property type="entry name" value="PROKAR_LIPOPROTEIN"/>
    <property type="match status" value="1"/>
</dbReference>
<dbReference type="PANTHER" id="PTHR31377">
    <property type="entry name" value="AGMATINE DEIMINASE-RELATED"/>
    <property type="match status" value="1"/>
</dbReference>
<dbReference type="Proteomes" id="UP001374803">
    <property type="component" value="Chromosome"/>
</dbReference>
<reference evidence="3" key="1">
    <citation type="submission" date="2021-12" db="EMBL/GenBank/DDBJ databases">
        <title>Discovery of the Pendulisporaceae a myxobacterial family with distinct sporulation behavior and unique specialized metabolism.</title>
        <authorList>
            <person name="Garcia R."/>
            <person name="Popoff A."/>
            <person name="Bader C.D."/>
            <person name="Loehr J."/>
            <person name="Walesch S."/>
            <person name="Walt C."/>
            <person name="Boldt J."/>
            <person name="Bunk B."/>
            <person name="Haeckl F.J.F.P.J."/>
            <person name="Gunesch A.P."/>
            <person name="Birkelbach J."/>
            <person name="Nuebel U."/>
            <person name="Pietschmann T."/>
            <person name="Bach T."/>
            <person name="Mueller R."/>
        </authorList>
    </citation>
    <scope>NUCLEOTIDE SEQUENCE</scope>
    <source>
        <strain evidence="3">MSr11367</strain>
    </source>
</reference>
<dbReference type="RefSeq" id="WP_394839002.1">
    <property type="nucleotide sequence ID" value="NZ_CP089929.1"/>
</dbReference>
<evidence type="ECO:0000256" key="2">
    <source>
        <dbReference type="SAM" id="SignalP"/>
    </source>
</evidence>
<proteinExistence type="predicted"/>
<evidence type="ECO:0000256" key="1">
    <source>
        <dbReference type="ARBA" id="ARBA00022801"/>
    </source>
</evidence>
<keyword evidence="1" id="KW-0378">Hydrolase</keyword>
<dbReference type="InterPro" id="IPR007466">
    <property type="entry name" value="Peptidyl-Arg-deiminase_porph"/>
</dbReference>
<organism evidence="3 4">
    <name type="scientific">Pendulispora rubella</name>
    <dbReference type="NCBI Taxonomy" id="2741070"/>
    <lineage>
        <taxon>Bacteria</taxon>
        <taxon>Pseudomonadati</taxon>
        <taxon>Myxococcota</taxon>
        <taxon>Myxococcia</taxon>
        <taxon>Myxococcales</taxon>
        <taxon>Sorangiineae</taxon>
        <taxon>Pendulisporaceae</taxon>
        <taxon>Pendulispora</taxon>
    </lineage>
</organism>